<reference evidence="2" key="2">
    <citation type="submission" date="2015-08" db="EMBL/GenBank/DDBJ databases">
        <title>Complete DNA Sequence of Pseudomonas syringae pv. actinidiae, the Causal Agent of Kiwifruit Canker Disease.</title>
        <authorList>
            <person name="Rikkerink E.H.A."/>
            <person name="Fineran P.C."/>
        </authorList>
    </citation>
    <scope>NUCLEOTIDE SEQUENCE</scope>
    <source>
        <strain evidence="2">SkMP5</strain>
    </source>
</reference>
<dbReference type="OrthoDB" id="5289528at2"/>
<sequence>MQEKLNLSKALLSFLKERAGEKFTARQIAEWVFATYPDECQAKKASSKFITDDAGLVQQLVAEISSQRPALQRRYPELKTTEGRPRKYYYSEKSDSAEVAAAEAGQAEAPAADAAAGKLGEHALYPMLSQYLWEEFRVFSKRIDEKKSSNKRGPNGNRWLYPDVVGMEDLGAEWHQEVRDCVNQYSDKRTRLWSFEAKLLINRSNARECFFQAVSNSSWANFGYLVAAEIEGQDTLKELRMLFAAHGIGLIKLDTENPVDSQVLIPARERDEIDWDMANRLATENKDFLGFVKLVKQFYQTGEARAADWDLPTAAV</sequence>
<accession>A0A0K8QPP6</accession>
<keyword evidence="3" id="KW-1185">Reference proteome</keyword>
<evidence type="ECO:0000313" key="2">
    <source>
        <dbReference type="EMBL" id="GAP66874.1"/>
    </source>
</evidence>
<dbReference type="AlphaFoldDB" id="A0A0K8QPP6"/>
<dbReference type="HOGENOM" id="CLU_074541_0_0_6"/>
<reference evidence="1" key="1">
    <citation type="submission" date="2015-03" db="EMBL/GenBank/DDBJ databases">
        <title>Draft genome sequence of Mizugakiibacter sediminis skMP5.</title>
        <authorList>
            <person name="Watanabe T."/>
            <person name="Kojima H."/>
            <person name="Fukui M."/>
        </authorList>
    </citation>
    <scope>NUCLEOTIDE SEQUENCE</scope>
    <source>
        <strain evidence="1">SkMP5</strain>
    </source>
</reference>
<name>A0A0K8QPP6_9GAMM</name>
<gene>
    <name evidence="1" type="ORF">MBSD_0416</name>
    <name evidence="2" type="ORF">MBSD_n2189</name>
</gene>
<dbReference type="EMBL" id="DF952378">
    <property type="protein sequence ID" value="GAN43903.1"/>
    <property type="molecule type" value="Genomic_DNA"/>
</dbReference>
<evidence type="ECO:0000313" key="1">
    <source>
        <dbReference type="EMBL" id="GAN43903.1"/>
    </source>
</evidence>
<organism evidence="2">
    <name type="scientific">Mizugakiibacter sediminis</name>
    <dbReference type="NCBI Taxonomy" id="1475481"/>
    <lineage>
        <taxon>Bacteria</taxon>
        <taxon>Pseudomonadati</taxon>
        <taxon>Pseudomonadota</taxon>
        <taxon>Gammaproteobacteria</taxon>
        <taxon>Lysobacterales</taxon>
        <taxon>Rhodanobacteraceae</taxon>
        <taxon>Mizugakiibacter</taxon>
    </lineage>
</organism>
<dbReference type="RefSeq" id="WP_062537445.1">
    <property type="nucleotide sequence ID" value="NZ_DF970238.1"/>
</dbReference>
<evidence type="ECO:0000313" key="3">
    <source>
        <dbReference type="Proteomes" id="UP000253740"/>
    </source>
</evidence>
<proteinExistence type="predicted"/>
<dbReference type="EMBL" id="DF970238">
    <property type="protein sequence ID" value="GAP66874.1"/>
    <property type="molecule type" value="Genomic_DNA"/>
</dbReference>
<dbReference type="STRING" id="1475481.GCA_000953855_02234"/>
<dbReference type="Proteomes" id="UP000253740">
    <property type="component" value="Unassembled WGS sequence"/>
</dbReference>
<protein>
    <submittedName>
        <fullName evidence="2">HrgA protein</fullName>
    </submittedName>
</protein>